<dbReference type="GO" id="GO:0000162">
    <property type="term" value="P:L-tryptophan biosynthetic process"/>
    <property type="evidence" value="ECO:0007669"/>
    <property type="project" value="UniProtKB-UniPathway"/>
</dbReference>
<evidence type="ECO:0000256" key="13">
    <source>
        <dbReference type="ARBA" id="ARBA00025634"/>
    </source>
</evidence>
<comment type="function">
    <text evidence="13 15">Part of a heterotetrameric complex that catalyzes the two-step biosynthesis of anthranilate, an intermediate in the biosynthesis of L-tryptophan. In the first step, the glutamine-binding beta subunit (TrpG) of anthranilate synthase (AS) provides the glutamine amidotransferase activity which generates ammonia as a substrate that, along with chorismate, is used in the second step, catalyzed by the large alpha subunit of AS (TrpE) to produce anthranilate. In the absence of TrpG, TrpE can synthesize anthranilate directly from chorismate and high concentrations of ammonia.</text>
</comment>
<dbReference type="InterPro" id="IPR015890">
    <property type="entry name" value="Chorismate_C"/>
</dbReference>
<comment type="subunit">
    <text evidence="4 15">Heterotetramer consisting of two non-identical subunits: a beta subunit (TrpG) and a large alpha subunit (TrpE).</text>
</comment>
<evidence type="ECO:0000256" key="6">
    <source>
        <dbReference type="ARBA" id="ARBA00020653"/>
    </source>
</evidence>
<evidence type="ECO:0000256" key="1">
    <source>
        <dbReference type="ARBA" id="ARBA00001946"/>
    </source>
</evidence>
<comment type="catalytic activity">
    <reaction evidence="14 15">
        <text>chorismate + L-glutamine = anthranilate + pyruvate + L-glutamate + H(+)</text>
        <dbReference type="Rhea" id="RHEA:21732"/>
        <dbReference type="ChEBI" id="CHEBI:15361"/>
        <dbReference type="ChEBI" id="CHEBI:15378"/>
        <dbReference type="ChEBI" id="CHEBI:16567"/>
        <dbReference type="ChEBI" id="CHEBI:29748"/>
        <dbReference type="ChEBI" id="CHEBI:29985"/>
        <dbReference type="ChEBI" id="CHEBI:58359"/>
        <dbReference type="EC" id="4.1.3.27"/>
    </reaction>
</comment>
<keyword evidence="11 15" id="KW-0057">Aromatic amino acid biosynthesis</keyword>
<dbReference type="SUPFAM" id="SSF56322">
    <property type="entry name" value="ADC synthase"/>
    <property type="match status" value="1"/>
</dbReference>
<comment type="pathway">
    <text evidence="2 15">Amino-acid biosynthesis; L-tryptophan biosynthesis; L-tryptophan from chorismate: step 1/5.</text>
</comment>
<dbReference type="GO" id="GO:0004049">
    <property type="term" value="F:anthranilate synthase activity"/>
    <property type="evidence" value="ECO:0007669"/>
    <property type="project" value="UniProtKB-EC"/>
</dbReference>
<evidence type="ECO:0000313" key="18">
    <source>
        <dbReference type="EMBL" id="SPS06858.1"/>
    </source>
</evidence>
<accession>A0A2X0QZD0</accession>
<dbReference type="Pfam" id="PF04715">
    <property type="entry name" value="Anth_synt_I_N"/>
    <property type="match status" value="1"/>
</dbReference>
<sequence length="499" mass="54879">MLNPISKQLFDHLAKQGYNRIPLVSETFADLDTPLSLYLKLANKPYSYLLESVQGGERFGRYSFIGLPADTHISVRGTQVTIHGPAGDATIHADNPLDFIKDYRSRFKVAPLSELPRFTGGLAGYFGYETIRYIEPRLAKSQKPDILGTPDILLMLTEQLAVVDNLSGKLTFIVYANPELQDAYDLARQRLRELALLLRQPVAIPNAPQFPPQQAVSEFGEEAYKKAVEKAKHYILEGDIMQVVPSQRMSQPFPASPLNLYRALRSINPSPYMFYYDMGDHHVVGASPEILVRLEGNSVTVRPIAGTRPRGKTPQQDAELAQELLADPKELAEHLMLIDLGRNDVGRVAQHGTVRLTEKMVIEKYSHVMHIVSNVEGTLKPGLDAIEVLKATFPAGTVSGASKIRAMEVIDELEPSKRGIYAGAVGYLAFNGDMDLAIAIRTAVIKSGVLYVQSGGGLVADSVPDSEWTETQNKARAVLRAAEMVLAGLDNTVESENSL</sequence>
<keyword evidence="10 15" id="KW-0460">Magnesium</keyword>
<evidence type="ECO:0000256" key="9">
    <source>
        <dbReference type="ARBA" id="ARBA00022822"/>
    </source>
</evidence>
<evidence type="ECO:0000256" key="3">
    <source>
        <dbReference type="ARBA" id="ARBA00009562"/>
    </source>
</evidence>
<reference evidence="18" key="1">
    <citation type="submission" date="2018-05" db="EMBL/GenBank/DDBJ databases">
        <authorList>
            <person name="Lanie J.A."/>
            <person name="Ng W.-L."/>
            <person name="Kazmierczak K.M."/>
            <person name="Andrzejewski T.M."/>
            <person name="Davidsen T.M."/>
            <person name="Wayne K.J."/>
            <person name="Tettelin H."/>
            <person name="Glass J.I."/>
            <person name="Rusch D."/>
            <person name="Podicherti R."/>
            <person name="Tsui H.-C.T."/>
            <person name="Winkler M.E."/>
        </authorList>
    </citation>
    <scope>NUCLEOTIDE SEQUENCE</scope>
    <source>
        <strain evidence="18">KNB</strain>
    </source>
</reference>
<dbReference type="EMBL" id="LS423452">
    <property type="protein sequence ID" value="SPS06858.1"/>
    <property type="molecule type" value="Genomic_DNA"/>
</dbReference>
<comment type="cofactor">
    <cofactor evidence="1 15">
        <name>Mg(2+)</name>
        <dbReference type="ChEBI" id="CHEBI:18420"/>
    </cofactor>
</comment>
<evidence type="ECO:0000256" key="12">
    <source>
        <dbReference type="ARBA" id="ARBA00023239"/>
    </source>
</evidence>
<evidence type="ECO:0000256" key="5">
    <source>
        <dbReference type="ARBA" id="ARBA00012266"/>
    </source>
</evidence>
<evidence type="ECO:0000256" key="11">
    <source>
        <dbReference type="ARBA" id="ARBA00023141"/>
    </source>
</evidence>
<evidence type="ECO:0000256" key="8">
    <source>
        <dbReference type="ARBA" id="ARBA00022723"/>
    </source>
</evidence>
<dbReference type="PANTHER" id="PTHR11236:SF48">
    <property type="entry name" value="ISOCHORISMATE SYNTHASE MENF"/>
    <property type="match status" value="1"/>
</dbReference>
<dbReference type="InterPro" id="IPR019999">
    <property type="entry name" value="Anth_synth_I-like"/>
</dbReference>
<keyword evidence="12 15" id="KW-0456">Lyase</keyword>
<evidence type="ECO:0000256" key="7">
    <source>
        <dbReference type="ARBA" id="ARBA00022605"/>
    </source>
</evidence>
<gene>
    <name evidence="15 18" type="primary">trpE</name>
    <name evidence="18" type="ORF">NITFAB_2455</name>
</gene>
<name>A0A2X0QZD0_9PROT</name>
<organism evidence="18">
    <name type="scientific">Candidatus Nitrotoga fabula</name>
    <dbReference type="NCBI Taxonomy" id="2182327"/>
    <lineage>
        <taxon>Bacteria</taxon>
        <taxon>Pseudomonadati</taxon>
        <taxon>Pseudomonadota</taxon>
        <taxon>Betaproteobacteria</taxon>
        <taxon>Nitrosomonadales</taxon>
        <taxon>Gallionellaceae</taxon>
        <taxon>Candidatus Nitrotoga</taxon>
    </lineage>
</organism>
<dbReference type="AlphaFoldDB" id="A0A2X0QZD0"/>
<evidence type="ECO:0000259" key="17">
    <source>
        <dbReference type="Pfam" id="PF04715"/>
    </source>
</evidence>
<keyword evidence="7 15" id="KW-0028">Amino-acid biosynthesis</keyword>
<evidence type="ECO:0000259" key="16">
    <source>
        <dbReference type="Pfam" id="PF00425"/>
    </source>
</evidence>
<dbReference type="Gene3D" id="3.60.120.10">
    <property type="entry name" value="Anthranilate synthase"/>
    <property type="match status" value="1"/>
</dbReference>
<proteinExistence type="inferred from homology"/>
<dbReference type="PRINTS" id="PR00095">
    <property type="entry name" value="ANTSNTHASEI"/>
</dbReference>
<feature type="domain" description="Chorismate-utilising enzyme C-terminal" evidence="16">
    <location>
        <begin position="221"/>
        <end position="474"/>
    </location>
</feature>
<dbReference type="EC" id="4.1.3.27" evidence="5 15"/>
<keyword evidence="9 15" id="KW-0822">Tryptophan biosynthesis</keyword>
<dbReference type="NCBIfam" id="TIGR00564">
    <property type="entry name" value="trpE_most"/>
    <property type="match status" value="1"/>
</dbReference>
<protein>
    <recommendedName>
        <fullName evidence="6 15">Anthranilate synthase component 1</fullName>
        <ecNumber evidence="5 15">4.1.3.27</ecNumber>
    </recommendedName>
</protein>
<evidence type="ECO:0000256" key="10">
    <source>
        <dbReference type="ARBA" id="ARBA00022842"/>
    </source>
</evidence>
<dbReference type="PANTHER" id="PTHR11236">
    <property type="entry name" value="AMINOBENZOATE/ANTHRANILATE SYNTHASE"/>
    <property type="match status" value="1"/>
</dbReference>
<evidence type="ECO:0000256" key="14">
    <source>
        <dbReference type="ARBA" id="ARBA00047683"/>
    </source>
</evidence>
<dbReference type="InterPro" id="IPR006805">
    <property type="entry name" value="Anth_synth_I_N"/>
</dbReference>
<dbReference type="InterPro" id="IPR005801">
    <property type="entry name" value="ADC_synthase"/>
</dbReference>
<dbReference type="GO" id="GO:0046872">
    <property type="term" value="F:metal ion binding"/>
    <property type="evidence" value="ECO:0007669"/>
    <property type="project" value="UniProtKB-KW"/>
</dbReference>
<dbReference type="UniPathway" id="UPA00035">
    <property type="reaction ID" value="UER00040"/>
</dbReference>
<dbReference type="InterPro" id="IPR005256">
    <property type="entry name" value="Anth_synth_I_PabB"/>
</dbReference>
<feature type="domain" description="Anthranilate synthase component I N-terminal" evidence="17">
    <location>
        <begin position="30"/>
        <end position="171"/>
    </location>
</feature>
<evidence type="ECO:0000256" key="15">
    <source>
        <dbReference type="RuleBase" id="RU364045"/>
    </source>
</evidence>
<evidence type="ECO:0000256" key="4">
    <source>
        <dbReference type="ARBA" id="ARBA00011575"/>
    </source>
</evidence>
<dbReference type="Pfam" id="PF00425">
    <property type="entry name" value="Chorismate_bind"/>
    <property type="match status" value="1"/>
</dbReference>
<comment type="similarity">
    <text evidence="3 15">Belongs to the anthranilate synthase component I family.</text>
</comment>
<evidence type="ECO:0000256" key="2">
    <source>
        <dbReference type="ARBA" id="ARBA00004873"/>
    </source>
</evidence>
<keyword evidence="8 15" id="KW-0479">Metal-binding</keyword>